<keyword evidence="1" id="KW-0812">Transmembrane</keyword>
<comment type="caution">
    <text evidence="3">The sequence shown here is derived from an EMBL/GenBank/DDBJ whole genome shotgun (WGS) entry which is preliminary data.</text>
</comment>
<evidence type="ECO:0000256" key="1">
    <source>
        <dbReference type="SAM" id="Phobius"/>
    </source>
</evidence>
<dbReference type="EMBL" id="JACCCQ010000001">
    <property type="protein sequence ID" value="NYF55047.1"/>
    <property type="molecule type" value="Genomic_DNA"/>
</dbReference>
<feature type="transmembrane region" description="Helical" evidence="1">
    <location>
        <begin position="475"/>
        <end position="497"/>
    </location>
</feature>
<organism evidence="3 4">
    <name type="scientific">Micromonospora purpureochromogenes</name>
    <dbReference type="NCBI Taxonomy" id="47872"/>
    <lineage>
        <taxon>Bacteria</taxon>
        <taxon>Bacillati</taxon>
        <taxon>Actinomycetota</taxon>
        <taxon>Actinomycetes</taxon>
        <taxon>Micromonosporales</taxon>
        <taxon>Micromonosporaceae</taxon>
        <taxon>Micromonospora</taxon>
    </lineage>
</organism>
<reference evidence="3 4" key="1">
    <citation type="submission" date="2020-07" db="EMBL/GenBank/DDBJ databases">
        <title>Sequencing the genomes of 1000 actinobacteria strains.</title>
        <authorList>
            <person name="Klenk H.-P."/>
        </authorList>
    </citation>
    <scope>NUCLEOTIDE SEQUENCE [LARGE SCALE GENOMIC DNA]</scope>
    <source>
        <strain evidence="3 4">DSM 43814</strain>
    </source>
</reference>
<keyword evidence="1" id="KW-0472">Membrane</keyword>
<dbReference type="Pfam" id="PF13632">
    <property type="entry name" value="Glyco_trans_2_3"/>
    <property type="match status" value="1"/>
</dbReference>
<evidence type="ECO:0000259" key="2">
    <source>
        <dbReference type="Pfam" id="PF13632"/>
    </source>
</evidence>
<feature type="transmembrane region" description="Helical" evidence="1">
    <location>
        <begin position="84"/>
        <end position="108"/>
    </location>
</feature>
<feature type="transmembrane region" description="Helical" evidence="1">
    <location>
        <begin position="400"/>
        <end position="426"/>
    </location>
</feature>
<keyword evidence="4" id="KW-1185">Reference proteome</keyword>
<feature type="domain" description="Glycosyltransferase 2-like" evidence="2">
    <location>
        <begin position="233"/>
        <end position="447"/>
    </location>
</feature>
<dbReference type="PANTHER" id="PTHR16779">
    <property type="entry name" value="BETA-1,4-MANNOSYLTRANSFERASE EGH"/>
    <property type="match status" value="1"/>
</dbReference>
<gene>
    <name evidence="3" type="ORF">HDA35_000878</name>
</gene>
<dbReference type="Proteomes" id="UP000631553">
    <property type="component" value="Unassembled WGS sequence"/>
</dbReference>
<evidence type="ECO:0000313" key="4">
    <source>
        <dbReference type="Proteomes" id="UP000631553"/>
    </source>
</evidence>
<feature type="transmembrane region" description="Helical" evidence="1">
    <location>
        <begin position="432"/>
        <end position="454"/>
    </location>
</feature>
<proteinExistence type="predicted"/>
<dbReference type="PANTHER" id="PTHR16779:SF1">
    <property type="entry name" value="BETA-1,4-MANNOSYLTRANSFERASE EGH"/>
    <property type="match status" value="1"/>
</dbReference>
<keyword evidence="1" id="KW-1133">Transmembrane helix</keyword>
<accession>A0ABX2RI11</accession>
<dbReference type="InterPro" id="IPR001173">
    <property type="entry name" value="Glyco_trans_2-like"/>
</dbReference>
<evidence type="ECO:0000313" key="3">
    <source>
        <dbReference type="EMBL" id="NYF55047.1"/>
    </source>
</evidence>
<sequence>MSAQLRGQKDERSRSLIVDAHTHLLPRVRGAEPRTGQQLQAMAAEAAEMARRHASWRPRVRSLLLTFPIICGVTLWWVEPTSGALAWYVSIVWTWPMFANFLGVYGIVRTRMQLQRNRRYLHDAEVFRCRDLLVAIVPTIGRHDTYPALERSVLSYVACMPTCFPKFRVDVLIEEGCEAQQRIFDLGRRSPFIRVVVVPKAYRTPHGTRFKARANHYSHEMRIAEGEARDDVWVLHMDDDTGLALDSAVAIAQFIEKQRWAGDDAKHLAQGILTYPRENSVSKLTWFADAVRPSDDIGRFSALTGHGRPLLGLHGELLLVRASIEATIGWDFGPKAIVEDAQMALNFCRMYPGKSAWFQGRCYGASPATVGDFIKQRERWAWGLVALAFNKTLPLRYRMLLMYCVVSWVVGPLQNIFFVLAVGVLLGDPNTTPLVAALLPIWALNFAFTIWQYWEGLRINAQVSDNGRRKFWEPIVVILLIPFLSLLEGIGGFRGFLKFLRREENKFVVIAKPA</sequence>
<dbReference type="RefSeq" id="WP_218895975.1">
    <property type="nucleotide sequence ID" value="NZ_JACCCQ010000001.1"/>
</dbReference>
<feature type="transmembrane region" description="Helical" evidence="1">
    <location>
        <begin position="60"/>
        <end position="78"/>
    </location>
</feature>
<name>A0ABX2RI11_9ACTN</name>
<dbReference type="InterPro" id="IPR027389">
    <property type="entry name" value="B_mannosylTrfase_Bre-3/Egh"/>
</dbReference>
<protein>
    <submittedName>
        <fullName evidence="3">Cellulose synthase/poly-beta-1,6-N-acetylglucosamine synthase-like glycosyltransferase</fullName>
    </submittedName>
</protein>